<protein>
    <submittedName>
        <fullName evidence="5">DgyrCDS2937</fullName>
    </submittedName>
</protein>
<evidence type="ECO:0000256" key="2">
    <source>
        <dbReference type="ARBA" id="ARBA00009721"/>
    </source>
</evidence>
<evidence type="ECO:0000259" key="4">
    <source>
        <dbReference type="Pfam" id="PF01212"/>
    </source>
</evidence>
<dbReference type="NCBIfam" id="NF009709">
    <property type="entry name" value="PRK13238.1"/>
    <property type="match status" value="1"/>
</dbReference>
<dbReference type="OrthoDB" id="19261at2759"/>
<accession>A0A7I8VBV8</accession>
<gene>
    <name evidence="5" type="ORF">DGYR_LOCUS2703</name>
</gene>
<comment type="cofactor">
    <cofactor evidence="1">
        <name>pyridoxal 5'-phosphate</name>
        <dbReference type="ChEBI" id="CHEBI:597326"/>
    </cofactor>
</comment>
<proteinExistence type="inferred from homology"/>
<comment type="similarity">
    <text evidence="2">Belongs to the beta-eliminating lyase family.</text>
</comment>
<feature type="domain" description="Aromatic amino acid beta-eliminating lyase/threonine aldolase" evidence="4">
    <location>
        <begin position="47"/>
        <end position="423"/>
    </location>
</feature>
<comment type="caution">
    <text evidence="5">The sequence shown here is derived from an EMBL/GenBank/DDBJ whole genome shotgun (WGS) entry which is preliminary data.</text>
</comment>
<name>A0A7I8VBV8_9ANNE</name>
<dbReference type="GO" id="GO:0006520">
    <property type="term" value="P:amino acid metabolic process"/>
    <property type="evidence" value="ECO:0007669"/>
    <property type="project" value="InterPro"/>
</dbReference>
<keyword evidence="3" id="KW-0663">Pyridoxal phosphate</keyword>
<dbReference type="Gene3D" id="3.40.640.10">
    <property type="entry name" value="Type I PLP-dependent aspartate aminotransferase-like (Major domain)"/>
    <property type="match status" value="1"/>
</dbReference>
<dbReference type="PANTHER" id="PTHR32325:SF4">
    <property type="entry name" value="TRYPTOPHANASE"/>
    <property type="match status" value="1"/>
</dbReference>
<dbReference type="AlphaFoldDB" id="A0A7I8VBV8"/>
<evidence type="ECO:0000313" key="5">
    <source>
        <dbReference type="EMBL" id="CAD5113768.1"/>
    </source>
</evidence>
<keyword evidence="6" id="KW-1185">Reference proteome</keyword>
<evidence type="ECO:0000256" key="3">
    <source>
        <dbReference type="ARBA" id="ARBA00022898"/>
    </source>
</evidence>
<dbReference type="Proteomes" id="UP000549394">
    <property type="component" value="Unassembled WGS sequence"/>
</dbReference>
<sequence length="695" mass="78206">MAKYEPEPFKIKATEPIRLITREEREKVLQKAYFNTLNMASSDIFIDLLTDSGNSSMTDRQWSGLMMGDESYTGSRSFFRLEEVVQSLTGYKHVLPVHQGRAAENVVFPLLIKKGQVVIGNTNFTTSKAHIQINQGISLDFISSDSLNISVEKDFKGNLDTDQLLTYLKENGSQNVAFIMITITNNNIGGLPVSMQNIKEVSKIAKEHGILLVFDAARFAENAYYIHEREDSFKEKNLKQIILEMFSFGDVVLMSGKKDAAVNIGGLIVVKDKVDLYESAKYAMIPIEGFPQYGGLAGRDMEAFAIGLEESTRYEFLQQRIKQVENLGKQLIAAGIPIQKPIGGHAIYLDAKKILPHIPPCEFPALALCIHLYLESGIRGSEMGSFSYGRGPNGEDGISPCEFLRLCIPRRVYTDNHMRYVADNVIKVCEKRQEIKGLKLIFETKYLRDATSKLEFKLSGYYMNKYARNSSLENFLNKYPYLFRRNMQACPRNLPPEWNLVETLKGNCYAYKSLLPEQRFPKGAADVCQTINGKLASFHLDQEGGTQVMNDAVAKKHLLSSWISNDIPSYLFFIDLKKESDGTNVWSNGDEFIPADGNVKDMEKTSGKEAKDYLPNSSERISSMYYGTSKEFEKIHNVICQIQAINDNKSLINSDSLKNNQTIATKQAKPNGVENAGNNVKKLIESKLVDIHSEL</sequence>
<dbReference type="PANTHER" id="PTHR32325">
    <property type="entry name" value="BETA-ELIMINATING LYASE-LIKE PROTEIN-RELATED"/>
    <property type="match status" value="1"/>
</dbReference>
<dbReference type="InterPro" id="IPR016186">
    <property type="entry name" value="C-type_lectin-like/link_sf"/>
</dbReference>
<dbReference type="Gene3D" id="3.90.1150.10">
    <property type="entry name" value="Aspartate Aminotransferase, domain 1"/>
    <property type="match status" value="1"/>
</dbReference>
<evidence type="ECO:0000256" key="1">
    <source>
        <dbReference type="ARBA" id="ARBA00001933"/>
    </source>
</evidence>
<dbReference type="Pfam" id="PF01212">
    <property type="entry name" value="Beta_elim_lyase"/>
    <property type="match status" value="1"/>
</dbReference>
<organism evidence="5 6">
    <name type="scientific">Dimorphilus gyrociliatus</name>
    <dbReference type="NCBI Taxonomy" id="2664684"/>
    <lineage>
        <taxon>Eukaryota</taxon>
        <taxon>Metazoa</taxon>
        <taxon>Spiralia</taxon>
        <taxon>Lophotrochozoa</taxon>
        <taxon>Annelida</taxon>
        <taxon>Polychaeta</taxon>
        <taxon>Polychaeta incertae sedis</taxon>
        <taxon>Dinophilidae</taxon>
        <taxon>Dimorphilus</taxon>
    </lineage>
</organism>
<dbReference type="InterPro" id="IPR001597">
    <property type="entry name" value="ArAA_b-elim_lyase/Thr_aldolase"/>
</dbReference>
<dbReference type="EMBL" id="CAJFCJ010000004">
    <property type="protein sequence ID" value="CAD5113768.1"/>
    <property type="molecule type" value="Genomic_DNA"/>
</dbReference>
<dbReference type="InterPro" id="IPR015421">
    <property type="entry name" value="PyrdxlP-dep_Trfase_major"/>
</dbReference>
<reference evidence="5 6" key="1">
    <citation type="submission" date="2020-08" db="EMBL/GenBank/DDBJ databases">
        <authorList>
            <person name="Hejnol A."/>
        </authorList>
    </citation>
    <scope>NUCLEOTIDE SEQUENCE [LARGE SCALE GENOMIC DNA]</scope>
</reference>
<evidence type="ECO:0000313" key="6">
    <source>
        <dbReference type="Proteomes" id="UP000549394"/>
    </source>
</evidence>
<dbReference type="SUPFAM" id="SSF53383">
    <property type="entry name" value="PLP-dependent transferases"/>
    <property type="match status" value="1"/>
</dbReference>
<dbReference type="InterPro" id="IPR015424">
    <property type="entry name" value="PyrdxlP-dep_Trfase"/>
</dbReference>
<dbReference type="GO" id="GO:0016829">
    <property type="term" value="F:lyase activity"/>
    <property type="evidence" value="ECO:0007669"/>
    <property type="project" value="InterPro"/>
</dbReference>
<dbReference type="InterPro" id="IPR015422">
    <property type="entry name" value="PyrdxlP-dep_Trfase_small"/>
</dbReference>
<dbReference type="Gene3D" id="3.10.100.10">
    <property type="entry name" value="Mannose-Binding Protein A, subunit A"/>
    <property type="match status" value="1"/>
</dbReference>